<keyword evidence="3" id="KW-0808">Transferase</keyword>
<evidence type="ECO:0000256" key="5">
    <source>
        <dbReference type="ARBA" id="ARBA00022898"/>
    </source>
</evidence>
<dbReference type="InterPro" id="IPR015422">
    <property type="entry name" value="PyrdxlP-dep_Trfase_small"/>
</dbReference>
<dbReference type="PANTHER" id="PTHR11601:SF34">
    <property type="entry name" value="CYSTEINE DESULFURASE"/>
    <property type="match status" value="1"/>
</dbReference>
<dbReference type="InterPro" id="IPR016454">
    <property type="entry name" value="Cysteine_dSase"/>
</dbReference>
<gene>
    <name evidence="10" type="ORF">UU50_C0005G0014</name>
</gene>
<dbReference type="PANTHER" id="PTHR11601">
    <property type="entry name" value="CYSTEINE DESULFURYLASE FAMILY MEMBER"/>
    <property type="match status" value="1"/>
</dbReference>
<dbReference type="GO" id="GO:0051536">
    <property type="term" value="F:iron-sulfur cluster binding"/>
    <property type="evidence" value="ECO:0007669"/>
    <property type="project" value="UniProtKB-KW"/>
</dbReference>
<comment type="catalytic activity">
    <reaction evidence="8">
        <text>(sulfur carrier)-H + L-cysteine = (sulfur carrier)-SH + L-alanine</text>
        <dbReference type="Rhea" id="RHEA:43892"/>
        <dbReference type="Rhea" id="RHEA-COMP:14737"/>
        <dbReference type="Rhea" id="RHEA-COMP:14739"/>
        <dbReference type="ChEBI" id="CHEBI:29917"/>
        <dbReference type="ChEBI" id="CHEBI:35235"/>
        <dbReference type="ChEBI" id="CHEBI:57972"/>
        <dbReference type="ChEBI" id="CHEBI:64428"/>
        <dbReference type="EC" id="2.8.1.7"/>
    </reaction>
</comment>
<dbReference type="Gene3D" id="1.10.260.50">
    <property type="match status" value="1"/>
</dbReference>
<dbReference type="InterPro" id="IPR015421">
    <property type="entry name" value="PyrdxlP-dep_Trfase_major"/>
</dbReference>
<comment type="caution">
    <text evidence="10">The sequence shown here is derived from an EMBL/GenBank/DDBJ whole genome shotgun (WGS) entry which is preliminary data.</text>
</comment>
<dbReference type="Pfam" id="PF00266">
    <property type="entry name" value="Aminotran_5"/>
    <property type="match status" value="1"/>
</dbReference>
<dbReference type="InterPro" id="IPR000192">
    <property type="entry name" value="Aminotrans_V_dom"/>
</dbReference>
<dbReference type="Gene3D" id="3.40.640.10">
    <property type="entry name" value="Type I PLP-dependent aspartate aminotransferase-like (Major domain)"/>
    <property type="match status" value="1"/>
</dbReference>
<dbReference type="Proteomes" id="UP000033930">
    <property type="component" value="Unassembled WGS sequence"/>
</dbReference>
<dbReference type="PIRSF" id="PIRSF005572">
    <property type="entry name" value="NifS"/>
    <property type="match status" value="1"/>
</dbReference>
<comment type="similarity">
    <text evidence="2">Belongs to the class-V pyridoxal-phosphate-dependent aminotransferase family. NifS/IscS subfamily.</text>
</comment>
<evidence type="ECO:0000259" key="9">
    <source>
        <dbReference type="Pfam" id="PF00266"/>
    </source>
</evidence>
<name>A0A0G0YGM0_9BACT</name>
<dbReference type="GO" id="GO:0031071">
    <property type="term" value="F:cysteine desulfurase activity"/>
    <property type="evidence" value="ECO:0007669"/>
    <property type="project" value="UniProtKB-EC"/>
</dbReference>
<dbReference type="AlphaFoldDB" id="A0A0G0YGM0"/>
<feature type="domain" description="Aminotransferase class V" evidence="9">
    <location>
        <begin position="6"/>
        <end position="375"/>
    </location>
</feature>
<dbReference type="PATRIC" id="fig|1618983.3.peg.272"/>
<evidence type="ECO:0000256" key="7">
    <source>
        <dbReference type="ARBA" id="ARBA00023014"/>
    </source>
</evidence>
<protein>
    <submittedName>
        <fullName evidence="10">Cysteine desulfurase</fullName>
    </submittedName>
</protein>
<reference evidence="10 11" key="1">
    <citation type="journal article" date="2015" name="Nature">
        <title>rRNA introns, odd ribosomes, and small enigmatic genomes across a large radiation of phyla.</title>
        <authorList>
            <person name="Brown C.T."/>
            <person name="Hug L.A."/>
            <person name="Thomas B.C."/>
            <person name="Sharon I."/>
            <person name="Castelle C.J."/>
            <person name="Singh A."/>
            <person name="Wilkins M.J."/>
            <person name="Williams K.H."/>
            <person name="Banfield J.F."/>
        </authorList>
    </citation>
    <scope>NUCLEOTIDE SEQUENCE [LARGE SCALE GENOMIC DNA]</scope>
</reference>
<dbReference type="EMBL" id="LCAW01000005">
    <property type="protein sequence ID" value="KKR99507.1"/>
    <property type="molecule type" value="Genomic_DNA"/>
</dbReference>
<evidence type="ECO:0000256" key="4">
    <source>
        <dbReference type="ARBA" id="ARBA00022723"/>
    </source>
</evidence>
<evidence type="ECO:0000256" key="3">
    <source>
        <dbReference type="ARBA" id="ARBA00022679"/>
    </source>
</evidence>
<sequence length="398" mass="43697">MKQRQVYLDYAAVTPTDPQVLEVIVDVEQRGLGNPSSMHAKGKVARDIVEASRKTVADALVAHADEIIFTGSGTESDNLAIQGVARVHKTHGCHIVSCATEHPAVLETLRHLQERLGFEITLLEVDGNGKVSADQVKDAIREDTILVSVMYANNEIGTIHPIADIGRVIDKYRKQNKTIYPLFHSDACQALGALDVNVEKLHVDLLTINSSKIYGPKGVGALFVRRGVKIAPIQFGGLQERRLRPGTENVSGIAGFAKAVELAGQCQKKEVRRLTRLRDYFIKQVQTKIPNTRLNGHKSERLPNNINISFLGVEGEALLLYLDAQGIFASSGSACTSEKLDPSHVIMALGVPHMVAHGSIRFTLGRFTKKKDLKYVLEVLPPIVKRLRSMSPIKVNES</sequence>
<evidence type="ECO:0000256" key="1">
    <source>
        <dbReference type="ARBA" id="ARBA00001933"/>
    </source>
</evidence>
<evidence type="ECO:0000256" key="6">
    <source>
        <dbReference type="ARBA" id="ARBA00023004"/>
    </source>
</evidence>
<evidence type="ECO:0000256" key="2">
    <source>
        <dbReference type="ARBA" id="ARBA00006490"/>
    </source>
</evidence>
<dbReference type="InterPro" id="IPR015424">
    <property type="entry name" value="PyrdxlP-dep_Trfase"/>
</dbReference>
<comment type="cofactor">
    <cofactor evidence="1">
        <name>pyridoxal 5'-phosphate</name>
        <dbReference type="ChEBI" id="CHEBI:597326"/>
    </cofactor>
</comment>
<dbReference type="GO" id="GO:0046872">
    <property type="term" value="F:metal ion binding"/>
    <property type="evidence" value="ECO:0007669"/>
    <property type="project" value="UniProtKB-KW"/>
</dbReference>
<dbReference type="SUPFAM" id="SSF53383">
    <property type="entry name" value="PLP-dependent transferases"/>
    <property type="match status" value="1"/>
</dbReference>
<keyword evidence="6" id="KW-0408">Iron</keyword>
<organism evidence="10 11">
    <name type="scientific">Candidatus Uhrbacteria bacterium GW2011_GWC1_41_20</name>
    <dbReference type="NCBI Taxonomy" id="1618983"/>
    <lineage>
        <taxon>Bacteria</taxon>
        <taxon>Candidatus Uhriibacteriota</taxon>
    </lineage>
</organism>
<keyword evidence="5" id="KW-0663">Pyridoxal phosphate</keyword>
<evidence type="ECO:0000313" key="10">
    <source>
        <dbReference type="EMBL" id="KKR99507.1"/>
    </source>
</evidence>
<evidence type="ECO:0000313" key="11">
    <source>
        <dbReference type="Proteomes" id="UP000033930"/>
    </source>
</evidence>
<keyword evidence="7" id="KW-0411">Iron-sulfur</keyword>
<proteinExistence type="inferred from homology"/>
<keyword evidence="4" id="KW-0479">Metal-binding</keyword>
<evidence type="ECO:0000256" key="8">
    <source>
        <dbReference type="ARBA" id="ARBA00050776"/>
    </source>
</evidence>
<dbReference type="Gene3D" id="3.90.1150.10">
    <property type="entry name" value="Aspartate Aminotransferase, domain 1"/>
    <property type="match status" value="1"/>
</dbReference>
<accession>A0A0G0YGM0</accession>